<feature type="region of interest" description="Disordered" evidence="1">
    <location>
        <begin position="317"/>
        <end position="343"/>
    </location>
</feature>
<evidence type="ECO:0000313" key="4">
    <source>
        <dbReference type="Proteomes" id="UP001549920"/>
    </source>
</evidence>
<accession>A0ABR3H3H8</accession>
<feature type="compositionally biased region" description="Low complexity" evidence="1">
    <location>
        <begin position="65"/>
        <end position="93"/>
    </location>
</feature>
<evidence type="ECO:0000313" key="3">
    <source>
        <dbReference type="EMBL" id="KAL0859356.1"/>
    </source>
</evidence>
<name>A0ABR3H3H8_LOXSC</name>
<gene>
    <name evidence="3" type="ORF">ABMA27_011148</name>
</gene>
<dbReference type="PROSITE" id="PS50878">
    <property type="entry name" value="RT_POL"/>
    <property type="match status" value="1"/>
</dbReference>
<feature type="compositionally biased region" description="Polar residues" evidence="1">
    <location>
        <begin position="99"/>
        <end position="112"/>
    </location>
</feature>
<dbReference type="PANTHER" id="PTHR35450">
    <property type="entry name" value="REVERSE TRANSCRIPTASE DOMAIN-CONTAINING PROTEIN"/>
    <property type="match status" value="1"/>
</dbReference>
<protein>
    <recommendedName>
        <fullName evidence="2">Reverse transcriptase domain-containing protein</fullName>
    </recommendedName>
</protein>
<proteinExistence type="predicted"/>
<evidence type="ECO:0000256" key="1">
    <source>
        <dbReference type="SAM" id="MobiDB-lite"/>
    </source>
</evidence>
<feature type="region of interest" description="Disordered" evidence="1">
    <location>
        <begin position="62"/>
        <end position="117"/>
    </location>
</feature>
<feature type="compositionally biased region" description="Polar residues" evidence="1">
    <location>
        <begin position="328"/>
        <end position="343"/>
    </location>
</feature>
<dbReference type="SUPFAM" id="SSF56672">
    <property type="entry name" value="DNA/RNA polymerases"/>
    <property type="match status" value="1"/>
</dbReference>
<dbReference type="Pfam" id="PF00078">
    <property type="entry name" value="RVT_1"/>
    <property type="match status" value="1"/>
</dbReference>
<dbReference type="Proteomes" id="UP001549920">
    <property type="component" value="Unassembled WGS sequence"/>
</dbReference>
<dbReference type="EMBL" id="JBEUOH010000028">
    <property type="protein sequence ID" value="KAL0859356.1"/>
    <property type="molecule type" value="Genomic_DNA"/>
</dbReference>
<dbReference type="PANTHER" id="PTHR35450:SF2">
    <property type="entry name" value="REVERSE TRANSCRIPTASE DOMAIN-CONTAINING PROTEIN"/>
    <property type="match status" value="1"/>
</dbReference>
<comment type="caution">
    <text evidence="3">The sequence shown here is derived from an EMBL/GenBank/DDBJ whole genome shotgun (WGS) entry which is preliminary data.</text>
</comment>
<sequence length="1341" mass="155785">MELRSKRVCIMSLPGGDRRGTSGADAGCHSLRTVGGEELSRRALAGDNPEVTTADQIDQISHLKSTSPISSIMSNSSSYRYSPTPSSTSSMQSEDVVQAASQANGSVPTTDSSKTRRRWSTEMNEFILRNYLQITKLETDTKVYLLPLHEKFIDRFPDMKDVTRQRVGDQRRAIIRRKLLPQSTIDQIYNQVKAELQNTQTQNNFQQYTQSRTSTLNTERQTNTNAPQSRMRWTTEHNETIIRAYYKITELETNQTAYRQLLHQTFIDTFPNLTHLSEQRIADQRRLIITNKYIHKDRLDIIKKEVAEELRINCSSQSQNVDAHDGNLLNSQPSLQFDDNSPNSSIMMSTDAQTEMTPFSLTHNSQTQHTLNINNTNDQIDQATESNLERELVAKLREALEMYEDIDPETRPRLSRLRENKNLYKLISLFNNKILPKFLNDNATILEVHTLIYCTAIVISKQLGYKIQHDTERNKKQTKPDKQPWQIRLEKDIAALRGDIGRLSQYIHKNNRSNRVVREVNRILSKNKVHASHEGNNYTPQDVLDTLKQKLALKAHRLSRYLKALRRKNDNKLFTTNEKCFYRQLKGSYNTDNNSNEQAALPDREDLKNYWADLWEHRKSHNEEAKWIKEEERRWENIEEMEFLDLTKEDIETVTRKMKNWKAAGVDGVQNFWYKKLAFLHEILAKKCTEVIKGEENLPEFVTKGITHMLPKSSDTSNPSQYRPITCLPTLYKLITSCITIKINSHIEANNILAEEQKGCRQSHRGCKEQLIIDSTILKHANQHNKNLHLTYIDYKKAFDSVPHSWLIRVLQLYKINPTVITFLEDAMTKWKTTLSLTTKFTKIVTEEIHISNGIFQGDSLSPLWFCLALNPLSHLLNQTKNGYKLTNSATISHLMYMDDIKLYGKSSTDMKNLLNITANFSKDIQMTFGLDKCKTLHIHKGKILAGDYNLNDEINITALDINNTYKYLGIKQNKHINHTQIKQELKTEYLRRVNLICRKHLNSKNLFKALNTYAIPVLTYSFAVIKWTNTDITNLQIKTRTSLTKNKYLHPKSAIERMTIKREKGGRGLIDLKTLWQGQISSIRNFFYNSVASNKWLKLGYLYPETEGFLISIQDQVINTKNYRKYIIKDPNALDDRCRKCHRNSETIQHIINACPVLTQNDYTHRHNQVAHYIHQKLAIKYKLLPPKVEPYYQYTPKSVLESSNFRMYFDRAILTDKTIYCNRPDITVLDKLNKTVYFIDVAIPNTHNIKKTISDKIHKYSELKEEVLRIWNFDKVYIVPLVLSSTGVIPKHLHHSIQLLDLPEHTYITMQKAAILNTCRIVRRFLQDEPAITADSLNN</sequence>
<organism evidence="3 4">
    <name type="scientific">Loxostege sticticalis</name>
    <name type="common">Beet webworm moth</name>
    <dbReference type="NCBI Taxonomy" id="481309"/>
    <lineage>
        <taxon>Eukaryota</taxon>
        <taxon>Metazoa</taxon>
        <taxon>Ecdysozoa</taxon>
        <taxon>Arthropoda</taxon>
        <taxon>Hexapoda</taxon>
        <taxon>Insecta</taxon>
        <taxon>Pterygota</taxon>
        <taxon>Neoptera</taxon>
        <taxon>Endopterygota</taxon>
        <taxon>Lepidoptera</taxon>
        <taxon>Glossata</taxon>
        <taxon>Ditrysia</taxon>
        <taxon>Pyraloidea</taxon>
        <taxon>Crambidae</taxon>
        <taxon>Pyraustinae</taxon>
        <taxon>Loxostege</taxon>
    </lineage>
</organism>
<reference evidence="3 4" key="1">
    <citation type="submission" date="2024-06" db="EMBL/GenBank/DDBJ databases">
        <title>A chromosome-level genome assembly of beet webworm, Loxostege sticticalis.</title>
        <authorList>
            <person name="Zhang Y."/>
        </authorList>
    </citation>
    <scope>NUCLEOTIDE SEQUENCE [LARGE SCALE GENOMIC DNA]</scope>
    <source>
        <strain evidence="3">AQ026</strain>
        <tissue evidence="3">Whole body</tissue>
    </source>
</reference>
<dbReference type="InterPro" id="IPR043502">
    <property type="entry name" value="DNA/RNA_pol_sf"/>
</dbReference>
<keyword evidence="4" id="KW-1185">Reference proteome</keyword>
<dbReference type="CDD" id="cd01650">
    <property type="entry name" value="RT_nLTR_like"/>
    <property type="match status" value="1"/>
</dbReference>
<feature type="domain" description="Reverse transcriptase" evidence="2">
    <location>
        <begin position="691"/>
        <end position="973"/>
    </location>
</feature>
<dbReference type="InterPro" id="IPR000477">
    <property type="entry name" value="RT_dom"/>
</dbReference>
<evidence type="ECO:0000259" key="2">
    <source>
        <dbReference type="PROSITE" id="PS50878"/>
    </source>
</evidence>